<dbReference type="STRING" id="362837.SCANT_v1c05610"/>
<comment type="subcellular location">
    <subcellularLocation>
        <location evidence="1">Cell membrane</location>
        <topology evidence="1">Multi-pass membrane protein</topology>
    </subcellularLocation>
</comment>
<feature type="domain" description="Cation-transporting P-type ATPase N-terminal" evidence="13">
    <location>
        <begin position="2"/>
        <end position="77"/>
    </location>
</feature>
<evidence type="ECO:0000256" key="2">
    <source>
        <dbReference type="ARBA" id="ARBA00005675"/>
    </source>
</evidence>
<dbReference type="SUPFAM" id="SSF81665">
    <property type="entry name" value="Calcium ATPase, transmembrane domain M"/>
    <property type="match status" value="1"/>
</dbReference>
<reference evidence="14 15" key="1">
    <citation type="journal article" date="2015" name="Genome Announc.">
        <title>Complete Genome Sequence of Spiroplasma cantharicola CC-1T (DSM 21588), a Bacterium Isolated from Soldier Beetle (Cantharis carolinus).</title>
        <authorList>
            <person name="Lo W.S."/>
            <person name="Liu P.Y."/>
            <person name="Kuo C.H."/>
        </authorList>
    </citation>
    <scope>NUCLEOTIDE SEQUENCE [LARGE SCALE GENOMIC DNA]</scope>
    <source>
        <strain evidence="14 15">CC-1</strain>
    </source>
</reference>
<evidence type="ECO:0000256" key="8">
    <source>
        <dbReference type="ARBA" id="ARBA00022842"/>
    </source>
</evidence>
<dbReference type="SUPFAM" id="SSF81653">
    <property type="entry name" value="Calcium ATPase, transduction domain A"/>
    <property type="match status" value="1"/>
</dbReference>
<evidence type="ECO:0000256" key="11">
    <source>
        <dbReference type="ARBA" id="ARBA00023136"/>
    </source>
</evidence>
<dbReference type="GO" id="GO:0006883">
    <property type="term" value="P:intracellular sodium ion homeostasis"/>
    <property type="evidence" value="ECO:0007669"/>
    <property type="project" value="TreeGrafter"/>
</dbReference>
<dbReference type="Gene3D" id="2.70.150.10">
    <property type="entry name" value="Calcium-transporting ATPase, cytoplasmic transduction domain A"/>
    <property type="match status" value="1"/>
</dbReference>
<dbReference type="InterPro" id="IPR004014">
    <property type="entry name" value="ATPase_P-typ_cation-transptr_N"/>
</dbReference>
<proteinExistence type="inferred from homology"/>
<dbReference type="PROSITE" id="PS00154">
    <property type="entry name" value="ATPASE_E1_E2"/>
    <property type="match status" value="1"/>
</dbReference>
<dbReference type="GO" id="GO:1902600">
    <property type="term" value="P:proton transmembrane transport"/>
    <property type="evidence" value="ECO:0007669"/>
    <property type="project" value="TreeGrafter"/>
</dbReference>
<dbReference type="InterPro" id="IPR023298">
    <property type="entry name" value="ATPase_P-typ_TM_dom_sf"/>
</dbReference>
<gene>
    <name evidence="14" type="primary">ctp</name>
    <name evidence="14" type="ORF">SCANT_v1c05610</name>
</gene>
<keyword evidence="11 12" id="KW-0472">Membrane</keyword>
<dbReference type="InterPro" id="IPR001757">
    <property type="entry name" value="P_typ_ATPase"/>
</dbReference>
<dbReference type="PANTHER" id="PTHR43294">
    <property type="entry name" value="SODIUM/POTASSIUM-TRANSPORTING ATPASE SUBUNIT ALPHA"/>
    <property type="match status" value="1"/>
</dbReference>
<feature type="transmembrane region" description="Helical" evidence="12">
    <location>
        <begin position="756"/>
        <end position="778"/>
    </location>
</feature>
<dbReference type="Pfam" id="PF00689">
    <property type="entry name" value="Cation_ATPase_C"/>
    <property type="match status" value="1"/>
</dbReference>
<dbReference type="PANTHER" id="PTHR43294:SF21">
    <property type="entry name" value="CATION TRANSPORTING ATPASE"/>
    <property type="match status" value="1"/>
</dbReference>
<dbReference type="GO" id="GO:0030007">
    <property type="term" value="P:intracellular potassium ion homeostasis"/>
    <property type="evidence" value="ECO:0007669"/>
    <property type="project" value="TreeGrafter"/>
</dbReference>
<dbReference type="PRINTS" id="PR00120">
    <property type="entry name" value="HATPASE"/>
</dbReference>
<evidence type="ECO:0000259" key="13">
    <source>
        <dbReference type="SMART" id="SM00831"/>
    </source>
</evidence>
<dbReference type="NCBIfam" id="TIGR01494">
    <property type="entry name" value="ATPase_P-type"/>
    <property type="match status" value="3"/>
</dbReference>
<dbReference type="PRINTS" id="PR00119">
    <property type="entry name" value="CATATPASE"/>
</dbReference>
<name>A0A0M4JWT4_9MOLU</name>
<dbReference type="Proteomes" id="UP000063919">
    <property type="component" value="Chromosome"/>
</dbReference>
<dbReference type="InterPro" id="IPR023299">
    <property type="entry name" value="ATPase_P-typ_cyto_dom_N"/>
</dbReference>
<dbReference type="InterPro" id="IPR006068">
    <property type="entry name" value="ATPase_P-typ_cation-transptr_C"/>
</dbReference>
<evidence type="ECO:0000256" key="5">
    <source>
        <dbReference type="ARBA" id="ARBA00022692"/>
    </source>
</evidence>
<keyword evidence="8" id="KW-0460">Magnesium</keyword>
<dbReference type="Gene3D" id="3.40.1110.10">
    <property type="entry name" value="Calcium-transporting ATPase, cytoplasmic domain N"/>
    <property type="match status" value="1"/>
</dbReference>
<dbReference type="Pfam" id="PF00122">
    <property type="entry name" value="E1-E2_ATPase"/>
    <property type="match status" value="1"/>
</dbReference>
<evidence type="ECO:0000313" key="14">
    <source>
        <dbReference type="EMBL" id="ALD66467.1"/>
    </source>
</evidence>
<evidence type="ECO:0000256" key="6">
    <source>
        <dbReference type="ARBA" id="ARBA00022741"/>
    </source>
</evidence>
<dbReference type="GO" id="GO:0005524">
    <property type="term" value="F:ATP binding"/>
    <property type="evidence" value="ECO:0007669"/>
    <property type="project" value="UniProtKB-KW"/>
</dbReference>
<evidence type="ECO:0000256" key="1">
    <source>
        <dbReference type="ARBA" id="ARBA00004651"/>
    </source>
</evidence>
<feature type="transmembrane region" description="Helical" evidence="12">
    <location>
        <begin position="861"/>
        <end position="879"/>
    </location>
</feature>
<evidence type="ECO:0000256" key="12">
    <source>
        <dbReference type="SAM" id="Phobius"/>
    </source>
</evidence>
<dbReference type="Pfam" id="PF13246">
    <property type="entry name" value="Cation_ATPase"/>
    <property type="match status" value="1"/>
</dbReference>
<dbReference type="GO" id="GO:0016887">
    <property type="term" value="F:ATP hydrolysis activity"/>
    <property type="evidence" value="ECO:0007669"/>
    <property type="project" value="InterPro"/>
</dbReference>
<dbReference type="InterPro" id="IPR059000">
    <property type="entry name" value="ATPase_P-type_domA"/>
</dbReference>
<feature type="transmembrane region" description="Helical" evidence="12">
    <location>
        <begin position="281"/>
        <end position="308"/>
    </location>
</feature>
<keyword evidence="6" id="KW-0547">Nucleotide-binding</keyword>
<dbReference type="GO" id="GO:1990573">
    <property type="term" value="P:potassium ion import across plasma membrane"/>
    <property type="evidence" value="ECO:0007669"/>
    <property type="project" value="TreeGrafter"/>
</dbReference>
<dbReference type="InterPro" id="IPR018303">
    <property type="entry name" value="ATPase_P-typ_P_site"/>
</dbReference>
<keyword evidence="3" id="KW-1003">Cell membrane</keyword>
<dbReference type="PATRIC" id="fig|362837.3.peg.573"/>
<evidence type="ECO:0000256" key="7">
    <source>
        <dbReference type="ARBA" id="ARBA00022840"/>
    </source>
</evidence>
<feature type="transmembrane region" description="Helical" evidence="12">
    <location>
        <begin position="253"/>
        <end position="275"/>
    </location>
</feature>
<evidence type="ECO:0000256" key="10">
    <source>
        <dbReference type="ARBA" id="ARBA00022989"/>
    </source>
</evidence>
<keyword evidence="10 12" id="KW-1133">Transmembrane helix</keyword>
<dbReference type="GO" id="GO:0005391">
    <property type="term" value="F:P-type sodium:potassium-exchanging transporter activity"/>
    <property type="evidence" value="ECO:0007669"/>
    <property type="project" value="TreeGrafter"/>
</dbReference>
<dbReference type="SMART" id="SM00831">
    <property type="entry name" value="Cation_ATPase_N"/>
    <property type="match status" value="1"/>
</dbReference>
<dbReference type="InterPro" id="IPR023214">
    <property type="entry name" value="HAD_sf"/>
</dbReference>
<keyword evidence="9" id="KW-1278">Translocase</keyword>
<organism evidence="14 15">
    <name type="scientific">Spiroplasma cantharicola</name>
    <dbReference type="NCBI Taxonomy" id="362837"/>
    <lineage>
        <taxon>Bacteria</taxon>
        <taxon>Bacillati</taxon>
        <taxon>Mycoplasmatota</taxon>
        <taxon>Mollicutes</taxon>
        <taxon>Entomoplasmatales</taxon>
        <taxon>Spiroplasmataceae</taxon>
        <taxon>Spiroplasma</taxon>
    </lineage>
</organism>
<dbReference type="SFLD" id="SFLDF00027">
    <property type="entry name" value="p-type_atpase"/>
    <property type="match status" value="1"/>
</dbReference>
<feature type="transmembrane region" description="Helical" evidence="12">
    <location>
        <begin position="718"/>
        <end position="735"/>
    </location>
</feature>
<evidence type="ECO:0000256" key="9">
    <source>
        <dbReference type="ARBA" id="ARBA00022967"/>
    </source>
</evidence>
<dbReference type="Gene3D" id="3.40.50.1000">
    <property type="entry name" value="HAD superfamily/HAD-like"/>
    <property type="match status" value="1"/>
</dbReference>
<dbReference type="SFLD" id="SFLDS00003">
    <property type="entry name" value="Haloacid_Dehalogenase"/>
    <property type="match status" value="1"/>
</dbReference>
<sequence length="963" mass="107299">MDENLLGSDKELEKQLETNIKKGLTTEEVTLKQQKYGKNELPKGKITPWYLIFLKTLVEPILLVLMGAAVISIIAPIISNKGHIEASEFIDAIVIFSIVLIDAILETVQTIKARKSMDALKSLSKPKTVVIRNDMQQEIDASELVPGDIVVLEAGKYVPAELRIIEANDLSIDESILTGESVSVDKTHLALKESTTILAEMKNIAFMSTFTTSGRAIGMVIKTGVETEIGKIAKSINENEEESTPLEKKLNSFTYWISGLSFILAILIFTTLFFSGDQKAWANYLMVAITLAIGVIPECLAAVVSITLSISTKKMVKQHVIIKKLQAVETLGNVNFICTDKTGTLTQNKMTVKKMIMDNKIIASKEYAKEKNDNHMDLFLKALVLCNDSVTEGSERIGDPTELALVDFAETIGYDEQDSRDVWQRIDEMPFDSERKMMTTVNTINKVNTAFTKGAIDQLLQRCSKIMIDNVVRDITEEDKKILLESANELSKDALRVLAFAYHLNYDKLKDKSDLEHDLVFLGAVGMIDPVRETAVNAVRLAHEAGIEVVMITGDHAVTALAIARDLDLAHSEYEVMTSNTLNQLDDKQLLRVIEQIKVFARVNPEHKVRIVDALKQKGNIVSMTGDGVNDAPSLSKADIGVAMGITGTDVAKQASDIILTDDNFETIIKGVNEGRNVYQKIKRAIAFVIGVNLANVLAIFILSVINTVSPLEATNILWMNLIVESIIALSMGMGSNDPTLMKIKPIKGKNSLFKGLGYTLFKIILFTTIASIGAYYFGMMFVTEDYLKEILGDQYNPSLSWHQALRSNEYSVEQKIEIGDFGRTAMFVTITCAPCFYANFIKLSNWKADKKINLIINKPLWIASMIAVLVNLIVIFIPGFNEKILNLASVNSYNSNNWYLILGALGISLIPVIFMLLLDAITFLIYHYKPEPWRRNRILAQELVELDIQNEKRKRRSKKKPS</sequence>
<keyword evidence="5 12" id="KW-0812">Transmembrane</keyword>
<feature type="transmembrane region" description="Helical" evidence="12">
    <location>
        <begin position="685"/>
        <end position="706"/>
    </location>
</feature>
<protein>
    <submittedName>
        <fullName evidence="14">Cation-transporting ATPase</fullName>
    </submittedName>
</protein>
<accession>A0A0M4JWT4</accession>
<feature type="transmembrane region" description="Helical" evidence="12">
    <location>
        <begin position="89"/>
        <end position="108"/>
    </location>
</feature>
<dbReference type="Pfam" id="PF00690">
    <property type="entry name" value="Cation_ATPase_N"/>
    <property type="match status" value="1"/>
</dbReference>
<evidence type="ECO:0000256" key="4">
    <source>
        <dbReference type="ARBA" id="ARBA00022553"/>
    </source>
</evidence>
<keyword evidence="7" id="KW-0067">ATP-binding</keyword>
<dbReference type="FunFam" id="3.40.50.1000:FF:000028">
    <property type="entry name" value="Calcium-transporting P-type ATPase, putative"/>
    <property type="match status" value="1"/>
</dbReference>
<evidence type="ECO:0000256" key="3">
    <source>
        <dbReference type="ARBA" id="ARBA00022475"/>
    </source>
</evidence>
<dbReference type="KEGG" id="scj:SCANT_v1c05610"/>
<dbReference type="GO" id="GO:0036376">
    <property type="term" value="P:sodium ion export across plasma membrane"/>
    <property type="evidence" value="ECO:0007669"/>
    <property type="project" value="TreeGrafter"/>
</dbReference>
<dbReference type="InterPro" id="IPR044492">
    <property type="entry name" value="P_typ_ATPase_HD_dom"/>
</dbReference>
<dbReference type="OrthoDB" id="9813266at2"/>
<dbReference type="SUPFAM" id="SSF81660">
    <property type="entry name" value="Metal cation-transporting ATPase, ATP-binding domain N"/>
    <property type="match status" value="1"/>
</dbReference>
<dbReference type="RefSeq" id="WP_053946225.1">
    <property type="nucleotide sequence ID" value="NZ_CP012622.1"/>
</dbReference>
<dbReference type="GO" id="GO:0005886">
    <property type="term" value="C:plasma membrane"/>
    <property type="evidence" value="ECO:0007669"/>
    <property type="project" value="UniProtKB-SubCell"/>
</dbReference>
<dbReference type="EMBL" id="CP012622">
    <property type="protein sequence ID" value="ALD66467.1"/>
    <property type="molecule type" value="Genomic_DNA"/>
</dbReference>
<keyword evidence="4" id="KW-0597">Phosphoprotein</keyword>
<feature type="transmembrane region" description="Helical" evidence="12">
    <location>
        <begin position="49"/>
        <end position="77"/>
    </location>
</feature>
<dbReference type="SUPFAM" id="SSF56784">
    <property type="entry name" value="HAD-like"/>
    <property type="match status" value="1"/>
</dbReference>
<keyword evidence="15" id="KW-1185">Reference proteome</keyword>
<feature type="transmembrane region" description="Helical" evidence="12">
    <location>
        <begin position="899"/>
        <end position="927"/>
    </location>
</feature>
<feature type="transmembrane region" description="Helical" evidence="12">
    <location>
        <begin position="822"/>
        <end position="841"/>
    </location>
</feature>
<dbReference type="AlphaFoldDB" id="A0A0M4JWT4"/>
<dbReference type="InterPro" id="IPR008250">
    <property type="entry name" value="ATPase_P-typ_transduc_dom_A_sf"/>
</dbReference>
<dbReference type="Gene3D" id="1.20.1110.10">
    <property type="entry name" value="Calcium-transporting ATPase, transmembrane domain"/>
    <property type="match status" value="1"/>
</dbReference>
<dbReference type="FunFam" id="2.70.150.10:FF:000160">
    <property type="entry name" value="Sarcoplasmic/endoplasmic reticulum calcium ATPase 1"/>
    <property type="match status" value="1"/>
</dbReference>
<dbReference type="InterPro" id="IPR050510">
    <property type="entry name" value="Cation_transp_ATPase_P-type"/>
</dbReference>
<comment type="similarity">
    <text evidence="2">Belongs to the cation transport ATPase (P-type) (TC 3.A.3) family. Type IIA subfamily.</text>
</comment>
<dbReference type="SFLD" id="SFLDG00002">
    <property type="entry name" value="C1.7:_P-type_atpase_like"/>
    <property type="match status" value="1"/>
</dbReference>
<evidence type="ECO:0000313" key="15">
    <source>
        <dbReference type="Proteomes" id="UP000063919"/>
    </source>
</evidence>
<dbReference type="InterPro" id="IPR036412">
    <property type="entry name" value="HAD-like_sf"/>
</dbReference>